<evidence type="ECO:0000313" key="2">
    <source>
        <dbReference type="Proteomes" id="UP000757435"/>
    </source>
</evidence>
<dbReference type="InterPro" id="IPR007715">
    <property type="entry name" value="Coq4"/>
</dbReference>
<reference evidence="1" key="2">
    <citation type="journal article" date="2022" name="Microbiol. Resour. Announc.">
        <title>Metagenome Sequencing to Explore Phylogenomics of Terrestrial Cyanobacteria.</title>
        <authorList>
            <person name="Ward R.D."/>
            <person name="Stajich J.E."/>
            <person name="Johansen J.R."/>
            <person name="Huntemann M."/>
            <person name="Clum A."/>
            <person name="Foster B."/>
            <person name="Foster B."/>
            <person name="Roux S."/>
            <person name="Palaniappan K."/>
            <person name="Varghese N."/>
            <person name="Mukherjee S."/>
            <person name="Reddy T.B.K."/>
            <person name="Daum C."/>
            <person name="Copeland A."/>
            <person name="Chen I.A."/>
            <person name="Ivanova N.N."/>
            <person name="Kyrpides N.C."/>
            <person name="Shapiro N."/>
            <person name="Eloe-Fadrosh E.A."/>
            <person name="Pietrasiak N."/>
        </authorList>
    </citation>
    <scope>NUCLEOTIDE SEQUENCE</scope>
    <source>
        <strain evidence="1">UHER 2000/2452</strain>
    </source>
</reference>
<gene>
    <name evidence="1" type="ORF">KME15_18470</name>
</gene>
<evidence type="ECO:0000313" key="1">
    <source>
        <dbReference type="EMBL" id="MBW4660662.1"/>
    </source>
</evidence>
<sequence length="223" mass="25035">MLLVTLPSINLEFLKAVKGMVSIIRDPSQTESVFDIVEGMRHTEASKLAVEYIKSKPGVAEVVKERYLAPTPDLDKLLECPPESLGYAYASAMKAQNFDPEFYRKIAVEDDLSYILLRLRQSHDIWHTVTGMSTDATGEIGLQAFSLAQTHMPLAIILIAGGLLKTLKTPTELDRLLDRIAVGYRIGTKAKPFLAQKWEEGWDKPLAVWRSELGVEEMQEYKP</sequence>
<dbReference type="GO" id="GO:0006744">
    <property type="term" value="P:ubiquinone biosynthetic process"/>
    <property type="evidence" value="ECO:0007669"/>
    <property type="project" value="InterPro"/>
</dbReference>
<dbReference type="Proteomes" id="UP000757435">
    <property type="component" value="Unassembled WGS sequence"/>
</dbReference>
<accession>A0A951QD82</accession>
<dbReference type="Pfam" id="PF05019">
    <property type="entry name" value="Coq4"/>
    <property type="match status" value="1"/>
</dbReference>
<reference evidence="1" key="1">
    <citation type="submission" date="2021-05" db="EMBL/GenBank/DDBJ databases">
        <authorList>
            <person name="Pietrasiak N."/>
            <person name="Ward R."/>
            <person name="Stajich J.E."/>
            <person name="Kurbessoian T."/>
        </authorList>
    </citation>
    <scope>NUCLEOTIDE SEQUENCE</scope>
    <source>
        <strain evidence="1">UHER 2000/2452</strain>
    </source>
</reference>
<organism evidence="1 2">
    <name type="scientific">Drouetiella hepatica Uher 2000/2452</name>
    <dbReference type="NCBI Taxonomy" id="904376"/>
    <lineage>
        <taxon>Bacteria</taxon>
        <taxon>Bacillati</taxon>
        <taxon>Cyanobacteriota</taxon>
        <taxon>Cyanophyceae</taxon>
        <taxon>Oculatellales</taxon>
        <taxon>Oculatellaceae</taxon>
        <taxon>Drouetiella</taxon>
    </lineage>
</organism>
<dbReference type="AlphaFoldDB" id="A0A951QD82"/>
<name>A0A951QD82_9CYAN</name>
<comment type="caution">
    <text evidence="1">The sequence shown here is derived from an EMBL/GenBank/DDBJ whole genome shotgun (WGS) entry which is preliminary data.</text>
</comment>
<protein>
    <recommendedName>
        <fullName evidence="3">Ubiquinone biosynthesis protein</fullName>
    </recommendedName>
</protein>
<dbReference type="EMBL" id="JAHHHD010000023">
    <property type="protein sequence ID" value="MBW4660662.1"/>
    <property type="molecule type" value="Genomic_DNA"/>
</dbReference>
<proteinExistence type="predicted"/>
<dbReference type="PANTHER" id="PTHR12922:SF7">
    <property type="entry name" value="UBIQUINONE BIOSYNTHESIS PROTEIN COQ4 HOMOLOG, MITOCHONDRIAL"/>
    <property type="match status" value="1"/>
</dbReference>
<dbReference type="PANTHER" id="PTHR12922">
    <property type="entry name" value="UBIQUINONE BIOSYNTHESIS PROTEIN"/>
    <property type="match status" value="1"/>
</dbReference>
<evidence type="ECO:0008006" key="3">
    <source>
        <dbReference type="Google" id="ProtNLM"/>
    </source>
</evidence>